<dbReference type="EMBL" id="CP008947">
    <property type="protein sequence ID" value="AII05136.1"/>
    <property type="molecule type" value="Genomic_DNA"/>
</dbReference>
<dbReference type="PANTHER" id="PTHR22642">
    <property type="entry name" value="IMIDAZOLONEPROPIONASE"/>
    <property type="match status" value="1"/>
</dbReference>
<keyword evidence="3" id="KW-0378">Hydrolase</keyword>
<dbReference type="InterPro" id="IPR033932">
    <property type="entry name" value="YtcJ-like"/>
</dbReference>
<evidence type="ECO:0000313" key="3">
    <source>
        <dbReference type="EMBL" id="AII05136.1"/>
    </source>
</evidence>
<reference evidence="3 4" key="1">
    <citation type="submission" date="2014-07" db="EMBL/GenBank/DDBJ databases">
        <title>Genome Sequence of Rhodococcus opacus Strain R7, a Biodegrader of Mono- and Polycyclic Aromatic Hydrocarbons.</title>
        <authorList>
            <person name="Di Gennaro P."/>
            <person name="Zampolli J."/>
            <person name="Presti I."/>
            <person name="Cappelletti M."/>
            <person name="D'Ursi P."/>
            <person name="Orro A."/>
            <person name="Mezzelani A."/>
            <person name="Milanesi L."/>
        </authorList>
    </citation>
    <scope>NUCLEOTIDE SEQUENCE [LARGE SCALE GENOMIC DNA]</scope>
    <source>
        <strain evidence="3 4">R7</strain>
    </source>
</reference>
<dbReference type="Gene3D" id="3.20.20.140">
    <property type="entry name" value="Metal-dependent hydrolases"/>
    <property type="match status" value="1"/>
</dbReference>
<accession>A0A076EHA1</accession>
<dbReference type="SUPFAM" id="SSF51338">
    <property type="entry name" value="Composite domain of metallo-dependent hydrolases"/>
    <property type="match status" value="1"/>
</dbReference>
<dbReference type="InterPro" id="IPR011059">
    <property type="entry name" value="Metal-dep_hydrolase_composite"/>
</dbReference>
<gene>
    <name evidence="3" type="ORF">EP51_11140</name>
</gene>
<proteinExistence type="predicted"/>
<dbReference type="Proteomes" id="UP000028488">
    <property type="component" value="Chromosome"/>
</dbReference>
<dbReference type="Gene3D" id="2.30.40.10">
    <property type="entry name" value="Urease, subunit C, domain 1"/>
    <property type="match status" value="1"/>
</dbReference>
<name>A0A076EHA1_RHOOP</name>
<dbReference type="CDD" id="cd01300">
    <property type="entry name" value="YtcJ_like"/>
    <property type="match status" value="1"/>
</dbReference>
<organism evidence="3 4">
    <name type="scientific">Rhodococcus opacus</name>
    <name type="common">Nocardia opaca</name>
    <dbReference type="NCBI Taxonomy" id="37919"/>
    <lineage>
        <taxon>Bacteria</taxon>
        <taxon>Bacillati</taxon>
        <taxon>Actinomycetota</taxon>
        <taxon>Actinomycetes</taxon>
        <taxon>Mycobacteriales</taxon>
        <taxon>Nocardiaceae</taxon>
        <taxon>Rhodococcus</taxon>
    </lineage>
</organism>
<dbReference type="Pfam" id="PF07969">
    <property type="entry name" value="Amidohydro_3"/>
    <property type="match status" value="1"/>
</dbReference>
<dbReference type="InterPro" id="IPR032466">
    <property type="entry name" value="Metal_Hydrolase"/>
</dbReference>
<sequence>MGTNDGKAADLVLFGDVVTMNDAAPRARAVAVRDGRIAAVGNDSAVFPLIGPATITVDLHRACILPGFIEAHGHPLNSAVLLGEPVVDIRPVTIADAGDVVDAVRRAVDEHPDGAVLNGWDPLLQKGLPEPTREWLNSVAPDTSLVILHNTGHVAYFNDVAARESGLSKDTPDPEGGSFGRDKSGELDGSAFEAPAVMVVAATILAGAAERLPELLAAECARMNAAGITTASEMAFDPRFRSALTAIARSGALTTRLRLYEMSNPERASEVSPGVGNDLLRQVGIKIWSDGSPWVGNAATSFPYLDTEVTRSLGLAGTRGEANYTEDEILEISKPYFENGWQISCHANGDAAVALVLDAWERMLADSPREDHRLRLEHVGAMTPDQFRRATELGVTCSLFVDHLYYWGDVLVDDLFGPERGACWAAAASAIKAGQRISFHNDGPVTPTNPLRNIADAVTRRTRSGRVLAPEERISVPDALRAETINSAWHLRSEDAIGAIVAGMHADLVVLSANPLLVEPDDIADLEVLATILEGRTVFGKLE</sequence>
<dbReference type="AlphaFoldDB" id="A0A076EHA1"/>
<feature type="domain" description="Amidohydrolase 3" evidence="2">
    <location>
        <begin position="56"/>
        <end position="539"/>
    </location>
</feature>
<evidence type="ECO:0000259" key="2">
    <source>
        <dbReference type="Pfam" id="PF07969"/>
    </source>
</evidence>
<dbReference type="eggNOG" id="COG1574">
    <property type="taxonomic scope" value="Bacteria"/>
</dbReference>
<dbReference type="InterPro" id="IPR013108">
    <property type="entry name" value="Amidohydro_3"/>
</dbReference>
<dbReference type="PANTHER" id="PTHR22642:SF2">
    <property type="entry name" value="PROTEIN LONG AFTER FAR-RED 3"/>
    <property type="match status" value="1"/>
</dbReference>
<protein>
    <submittedName>
        <fullName evidence="3">Amidohydrolase</fullName>
    </submittedName>
</protein>
<dbReference type="SUPFAM" id="SSF51556">
    <property type="entry name" value="Metallo-dependent hydrolases"/>
    <property type="match status" value="1"/>
</dbReference>
<dbReference type="RefSeq" id="WP_037231580.1">
    <property type="nucleotide sequence ID" value="NZ_CP008947.1"/>
</dbReference>
<dbReference type="Gene3D" id="3.10.310.70">
    <property type="match status" value="1"/>
</dbReference>
<feature type="region of interest" description="Disordered" evidence="1">
    <location>
        <begin position="165"/>
        <end position="185"/>
    </location>
</feature>
<evidence type="ECO:0000256" key="1">
    <source>
        <dbReference type="SAM" id="MobiDB-lite"/>
    </source>
</evidence>
<evidence type="ECO:0000313" key="4">
    <source>
        <dbReference type="Proteomes" id="UP000028488"/>
    </source>
</evidence>
<dbReference type="GO" id="GO:0016810">
    <property type="term" value="F:hydrolase activity, acting on carbon-nitrogen (but not peptide) bonds"/>
    <property type="evidence" value="ECO:0007669"/>
    <property type="project" value="InterPro"/>
</dbReference>